<feature type="non-terminal residue" evidence="1">
    <location>
        <position position="1"/>
    </location>
</feature>
<dbReference type="InterPro" id="IPR014729">
    <property type="entry name" value="Rossmann-like_a/b/a_fold"/>
</dbReference>
<protein>
    <submittedName>
        <fullName evidence="1">Uncharacterized protein</fullName>
    </submittedName>
</protein>
<comment type="caution">
    <text evidence="1">The sequence shown here is derived from an EMBL/GenBank/DDBJ whole genome shotgun (WGS) entry which is preliminary data.</text>
</comment>
<accession>X1ICQ9</accession>
<dbReference type="Gene3D" id="3.40.50.620">
    <property type="entry name" value="HUPs"/>
    <property type="match status" value="1"/>
</dbReference>
<evidence type="ECO:0000313" key="1">
    <source>
        <dbReference type="EMBL" id="GAH80206.1"/>
    </source>
</evidence>
<gene>
    <name evidence="1" type="ORF">S03H2_66378</name>
</gene>
<dbReference type="AlphaFoldDB" id="X1ICQ9"/>
<proteinExistence type="predicted"/>
<dbReference type="EMBL" id="BARU01043332">
    <property type="protein sequence ID" value="GAH80206.1"/>
    <property type="molecule type" value="Genomic_DNA"/>
</dbReference>
<reference evidence="1" key="1">
    <citation type="journal article" date="2014" name="Front. Microbiol.">
        <title>High frequency of phylogenetically diverse reductive dehalogenase-homologous genes in deep subseafloor sedimentary metagenomes.</title>
        <authorList>
            <person name="Kawai M."/>
            <person name="Futagami T."/>
            <person name="Toyoda A."/>
            <person name="Takaki Y."/>
            <person name="Nishi S."/>
            <person name="Hori S."/>
            <person name="Arai W."/>
            <person name="Tsubouchi T."/>
            <person name="Morono Y."/>
            <person name="Uchiyama I."/>
            <person name="Ito T."/>
            <person name="Fujiyama A."/>
            <person name="Inagaki F."/>
            <person name="Takami H."/>
        </authorList>
    </citation>
    <scope>NUCLEOTIDE SEQUENCE</scope>
    <source>
        <strain evidence="1">Expedition CK06-06</strain>
    </source>
</reference>
<name>X1ICQ9_9ZZZZ</name>
<dbReference type="Pfam" id="PF06508">
    <property type="entry name" value="QueC"/>
    <property type="match status" value="1"/>
</dbReference>
<dbReference type="InterPro" id="IPR018317">
    <property type="entry name" value="QueC"/>
</dbReference>
<sequence>YKIPIELTRSCFGPDEAPCNKCLACKNRNNAYVQLDIKMKNE</sequence>
<organism evidence="1">
    <name type="scientific">marine sediment metagenome</name>
    <dbReference type="NCBI Taxonomy" id="412755"/>
    <lineage>
        <taxon>unclassified sequences</taxon>
        <taxon>metagenomes</taxon>
        <taxon>ecological metagenomes</taxon>
    </lineage>
</organism>